<dbReference type="Pfam" id="PF00892">
    <property type="entry name" value="EamA"/>
    <property type="match status" value="2"/>
</dbReference>
<feature type="transmembrane region" description="Helical" evidence="6">
    <location>
        <begin position="113"/>
        <end position="135"/>
    </location>
</feature>
<evidence type="ECO:0000313" key="8">
    <source>
        <dbReference type="EMBL" id="SDB12030.1"/>
    </source>
</evidence>
<dbReference type="InterPro" id="IPR000620">
    <property type="entry name" value="EamA_dom"/>
</dbReference>
<feature type="transmembrane region" description="Helical" evidence="6">
    <location>
        <begin position="237"/>
        <end position="257"/>
    </location>
</feature>
<dbReference type="OrthoDB" id="8401922at2"/>
<feature type="transmembrane region" description="Helical" evidence="6">
    <location>
        <begin position="204"/>
        <end position="225"/>
    </location>
</feature>
<feature type="transmembrane region" description="Helical" evidence="6">
    <location>
        <begin position="269"/>
        <end position="286"/>
    </location>
</feature>
<evidence type="ECO:0000259" key="7">
    <source>
        <dbReference type="Pfam" id="PF00892"/>
    </source>
</evidence>
<feature type="domain" description="EamA" evidence="7">
    <location>
        <begin position="25"/>
        <end position="158"/>
    </location>
</feature>
<evidence type="ECO:0000256" key="4">
    <source>
        <dbReference type="ARBA" id="ARBA00022989"/>
    </source>
</evidence>
<feature type="transmembrane region" description="Helical" evidence="6">
    <location>
        <begin position="147"/>
        <end position="169"/>
    </location>
</feature>
<feature type="transmembrane region" description="Helical" evidence="6">
    <location>
        <begin position="87"/>
        <end position="107"/>
    </location>
</feature>
<feature type="transmembrane region" description="Helical" evidence="6">
    <location>
        <begin position="24"/>
        <end position="43"/>
    </location>
</feature>
<evidence type="ECO:0000256" key="6">
    <source>
        <dbReference type="SAM" id="Phobius"/>
    </source>
</evidence>
<evidence type="ECO:0000256" key="3">
    <source>
        <dbReference type="ARBA" id="ARBA00022692"/>
    </source>
</evidence>
<dbReference type="InterPro" id="IPR037185">
    <property type="entry name" value="EmrE-like"/>
</dbReference>
<dbReference type="InterPro" id="IPR050638">
    <property type="entry name" value="AA-Vitamin_Transporters"/>
</dbReference>
<keyword evidence="9" id="KW-1185">Reference proteome</keyword>
<comment type="similarity">
    <text evidence="2">Belongs to the EamA transporter family.</text>
</comment>
<name>A0A1G6AUJ2_9HYPH</name>
<dbReference type="SUPFAM" id="SSF103481">
    <property type="entry name" value="Multidrug resistance efflux transporter EmrE"/>
    <property type="match status" value="2"/>
</dbReference>
<protein>
    <submittedName>
        <fullName evidence="8">Permease of the drug/metabolite transporter (DMT) superfamily</fullName>
    </submittedName>
</protein>
<comment type="subcellular location">
    <subcellularLocation>
        <location evidence="1">Membrane</location>
        <topology evidence="1">Multi-pass membrane protein</topology>
    </subcellularLocation>
</comment>
<accession>A0A1G6AUJ2</accession>
<dbReference type="AlphaFoldDB" id="A0A1G6AUJ2"/>
<proteinExistence type="inferred from homology"/>
<evidence type="ECO:0000256" key="2">
    <source>
        <dbReference type="ARBA" id="ARBA00007362"/>
    </source>
</evidence>
<feature type="domain" description="EamA" evidence="7">
    <location>
        <begin position="173"/>
        <end position="309"/>
    </location>
</feature>
<reference evidence="8 9" key="1">
    <citation type="submission" date="2016-10" db="EMBL/GenBank/DDBJ databases">
        <authorList>
            <person name="de Groot N.N."/>
        </authorList>
    </citation>
    <scope>NUCLEOTIDE SEQUENCE [LARGE SCALE GENOMIC DNA]</scope>
    <source>
        <strain evidence="8 9">ATCC 35022</strain>
    </source>
</reference>
<dbReference type="Proteomes" id="UP000199071">
    <property type="component" value="Unassembled WGS sequence"/>
</dbReference>
<feature type="transmembrane region" description="Helical" evidence="6">
    <location>
        <begin position="292"/>
        <end position="311"/>
    </location>
</feature>
<dbReference type="PANTHER" id="PTHR32322">
    <property type="entry name" value="INNER MEMBRANE TRANSPORTER"/>
    <property type="match status" value="1"/>
</dbReference>
<feature type="transmembrane region" description="Helical" evidence="6">
    <location>
        <begin position="55"/>
        <end position="75"/>
    </location>
</feature>
<keyword evidence="5 6" id="KW-0472">Membrane</keyword>
<evidence type="ECO:0000256" key="5">
    <source>
        <dbReference type="ARBA" id="ARBA00023136"/>
    </source>
</evidence>
<sequence>MAAGFWSIAQAHGSKRVSASSETVGYATGLLTWVLAGGVFVAAKSAVDEMPSWTLCFWRLLIATMVLLPLVRHHFPDMAAFLRAHGLKALVIGALGLGITQGMMFTAMETTSAVNAGIIFSTAPIITLVMAHFFLDESLGPWQVVGSVVAFFGIVVIAVQGSLAVLLGLDLGSGDLIVVAAAVVFSSYCILLKRAKFTLERLPLLVILLAGGALSTLPFFLYELWNGEHSNLGWNGYLALAYAAIPGGALMYLLYNWSIDILGASRAQGLLYSQMIFTAILAWLILGEAIEWYHFVGAGLIIVGVICVTFLKPKQAPQPVH</sequence>
<evidence type="ECO:0000256" key="1">
    <source>
        <dbReference type="ARBA" id="ARBA00004141"/>
    </source>
</evidence>
<dbReference type="EMBL" id="FMXQ01000002">
    <property type="protein sequence ID" value="SDB12030.1"/>
    <property type="molecule type" value="Genomic_DNA"/>
</dbReference>
<keyword evidence="3 6" id="KW-0812">Transmembrane</keyword>
<evidence type="ECO:0000313" key="9">
    <source>
        <dbReference type="Proteomes" id="UP000199071"/>
    </source>
</evidence>
<keyword evidence="4 6" id="KW-1133">Transmembrane helix</keyword>
<dbReference type="PANTHER" id="PTHR32322:SF2">
    <property type="entry name" value="EAMA DOMAIN-CONTAINING PROTEIN"/>
    <property type="match status" value="1"/>
</dbReference>
<dbReference type="GO" id="GO:0016020">
    <property type="term" value="C:membrane"/>
    <property type="evidence" value="ECO:0007669"/>
    <property type="project" value="UniProtKB-SubCell"/>
</dbReference>
<dbReference type="STRING" id="665467.SAMN02982931_00879"/>
<gene>
    <name evidence="8" type="ORF">SAMN02982931_00879</name>
</gene>
<dbReference type="RefSeq" id="WP_090875022.1">
    <property type="nucleotide sequence ID" value="NZ_FMXQ01000002.1"/>
</dbReference>
<feature type="transmembrane region" description="Helical" evidence="6">
    <location>
        <begin position="175"/>
        <end position="192"/>
    </location>
</feature>
<organism evidence="8 9">
    <name type="scientific">Bauldia litoralis</name>
    <dbReference type="NCBI Taxonomy" id="665467"/>
    <lineage>
        <taxon>Bacteria</taxon>
        <taxon>Pseudomonadati</taxon>
        <taxon>Pseudomonadota</taxon>
        <taxon>Alphaproteobacteria</taxon>
        <taxon>Hyphomicrobiales</taxon>
        <taxon>Kaistiaceae</taxon>
        <taxon>Bauldia</taxon>
    </lineage>
</organism>